<accession>A0A813EP57</accession>
<evidence type="ECO:0000259" key="2">
    <source>
        <dbReference type="PROSITE" id="PS50011"/>
    </source>
</evidence>
<dbReference type="SMART" id="SM00100">
    <property type="entry name" value="cNMP"/>
    <property type="match status" value="1"/>
</dbReference>
<dbReference type="Proteomes" id="UP000654075">
    <property type="component" value="Unassembled WGS sequence"/>
</dbReference>
<dbReference type="Pfam" id="PF00027">
    <property type="entry name" value="cNMP_binding"/>
    <property type="match status" value="1"/>
</dbReference>
<organism evidence="4 5">
    <name type="scientific">Polarella glacialis</name>
    <name type="common">Dinoflagellate</name>
    <dbReference type="NCBI Taxonomy" id="89957"/>
    <lineage>
        <taxon>Eukaryota</taxon>
        <taxon>Sar</taxon>
        <taxon>Alveolata</taxon>
        <taxon>Dinophyceae</taxon>
        <taxon>Suessiales</taxon>
        <taxon>Suessiaceae</taxon>
        <taxon>Polarella</taxon>
    </lineage>
</organism>
<evidence type="ECO:0008006" key="6">
    <source>
        <dbReference type="Google" id="ProtNLM"/>
    </source>
</evidence>
<dbReference type="PROSITE" id="PS50011">
    <property type="entry name" value="PROTEIN_KINASE_DOM"/>
    <property type="match status" value="1"/>
</dbReference>
<dbReference type="GO" id="GO:0004672">
    <property type="term" value="F:protein kinase activity"/>
    <property type="evidence" value="ECO:0007669"/>
    <property type="project" value="InterPro"/>
</dbReference>
<dbReference type="GO" id="GO:0005952">
    <property type="term" value="C:cAMP-dependent protein kinase complex"/>
    <property type="evidence" value="ECO:0007669"/>
    <property type="project" value="InterPro"/>
</dbReference>
<evidence type="ECO:0000256" key="1">
    <source>
        <dbReference type="SAM" id="MobiDB-lite"/>
    </source>
</evidence>
<dbReference type="InterPro" id="IPR000719">
    <property type="entry name" value="Prot_kinase_dom"/>
</dbReference>
<comment type="caution">
    <text evidence="4">The sequence shown here is derived from an EMBL/GenBank/DDBJ whole genome shotgun (WGS) entry which is preliminary data.</text>
</comment>
<proteinExistence type="predicted"/>
<dbReference type="GO" id="GO:0005829">
    <property type="term" value="C:cytosol"/>
    <property type="evidence" value="ECO:0007669"/>
    <property type="project" value="TreeGrafter"/>
</dbReference>
<feature type="region of interest" description="Disordered" evidence="1">
    <location>
        <begin position="1"/>
        <end position="20"/>
    </location>
</feature>
<evidence type="ECO:0000259" key="3">
    <source>
        <dbReference type="PROSITE" id="PS50042"/>
    </source>
</evidence>
<dbReference type="OrthoDB" id="432143at2759"/>
<dbReference type="EMBL" id="CAJNNV010012438">
    <property type="protein sequence ID" value="CAE8600780.1"/>
    <property type="molecule type" value="Genomic_DNA"/>
</dbReference>
<dbReference type="GO" id="GO:0034236">
    <property type="term" value="F:protein kinase A catalytic subunit binding"/>
    <property type="evidence" value="ECO:0007669"/>
    <property type="project" value="TreeGrafter"/>
</dbReference>
<dbReference type="GO" id="GO:0030552">
    <property type="term" value="F:cAMP binding"/>
    <property type="evidence" value="ECO:0007669"/>
    <property type="project" value="TreeGrafter"/>
</dbReference>
<protein>
    <recommendedName>
        <fullName evidence="6">cGMP-dependent protein kinase</fullName>
    </recommendedName>
</protein>
<dbReference type="GO" id="GO:0004862">
    <property type="term" value="F:cAMP-dependent protein kinase inhibitor activity"/>
    <property type="evidence" value="ECO:0007669"/>
    <property type="project" value="TreeGrafter"/>
</dbReference>
<dbReference type="InterPro" id="IPR011009">
    <property type="entry name" value="Kinase-like_dom_sf"/>
</dbReference>
<dbReference type="Gene3D" id="1.10.510.10">
    <property type="entry name" value="Transferase(Phosphotransferase) domain 1"/>
    <property type="match status" value="1"/>
</dbReference>
<dbReference type="SUPFAM" id="SSF51206">
    <property type="entry name" value="cAMP-binding domain-like"/>
    <property type="match status" value="1"/>
</dbReference>
<dbReference type="CDD" id="cd00038">
    <property type="entry name" value="CAP_ED"/>
    <property type="match status" value="1"/>
</dbReference>
<feature type="domain" description="Protein kinase" evidence="2">
    <location>
        <begin position="266"/>
        <end position="591"/>
    </location>
</feature>
<keyword evidence="5" id="KW-1185">Reference proteome</keyword>
<dbReference type="PANTHER" id="PTHR11635:SF152">
    <property type="entry name" value="CAMP-DEPENDENT PROTEIN KINASE TYPE I REGULATORY SUBUNIT-RELATED"/>
    <property type="match status" value="1"/>
</dbReference>
<dbReference type="SUPFAM" id="SSF56112">
    <property type="entry name" value="Protein kinase-like (PK-like)"/>
    <property type="match status" value="1"/>
</dbReference>
<feature type="domain" description="Cyclic nucleotide-binding" evidence="3">
    <location>
        <begin position="527"/>
        <end position="629"/>
    </location>
</feature>
<dbReference type="Gene3D" id="2.60.120.10">
    <property type="entry name" value="Jelly Rolls"/>
    <property type="match status" value="1"/>
</dbReference>
<feature type="compositionally biased region" description="Pro residues" evidence="1">
    <location>
        <begin position="1"/>
        <end position="12"/>
    </location>
</feature>
<gene>
    <name evidence="4" type="ORF">PGLA1383_LOCUS19088</name>
</gene>
<evidence type="ECO:0000313" key="4">
    <source>
        <dbReference type="EMBL" id="CAE8600780.1"/>
    </source>
</evidence>
<dbReference type="PANTHER" id="PTHR11635">
    <property type="entry name" value="CAMP-DEPENDENT PROTEIN KINASE REGULATORY CHAIN"/>
    <property type="match status" value="1"/>
</dbReference>
<evidence type="ECO:0000313" key="5">
    <source>
        <dbReference type="Proteomes" id="UP000654075"/>
    </source>
</evidence>
<dbReference type="AlphaFoldDB" id="A0A813EP57"/>
<feature type="non-terminal residue" evidence="4">
    <location>
        <position position="1"/>
    </location>
</feature>
<dbReference type="PROSITE" id="PS50042">
    <property type="entry name" value="CNMP_BINDING_3"/>
    <property type="match status" value="1"/>
</dbReference>
<dbReference type="InterPro" id="IPR000595">
    <property type="entry name" value="cNMP-bd_dom"/>
</dbReference>
<sequence>MQPFQHPHPPPSHSLRPSRSLNSVPWRCRGVCSAAGGYGRRHPDGCGSRSKFPWRAQLVSGVGAAAVVAAGGSESPVRSRRSDRPRLLRRLLSRWFRKATSADVFGKGKDLVEENVSAGLPGGEVPDGCVRVENRTDAEIVVLAYTKGELVYVTGEQELRLAPKSQADVKASGSIKVRMAVRRRNDARLFQMKQGDTLTLLPGTDLPGVEDLPEDAAVHVLQDLACVARSASWEVLPGPLFWKLPVNTRDVEFKVGDVLRDPLSSVKLKVVRDEGADWRRYPMARVRVVEGGISRGKLLNKGAMYIAKIVPNQRVLQEIADTHKKLSGLFGPPPQIARCEASFHADSGAWLLLFEDFGESFARMISESSDTLRPEDVDGCAEDLLAALAAMHGAGLHHLALSPESVWLRRDGLGRLRLKLAHLGASEQPSDPLPSRGPGQQLGWQSFLAPELQTSTKRLEAVAQAAAKQTASAVIKIESSQGLGPLKSLELLPPVKSKGDSGAASAQQQQQQQCQEKRLELLREFSVFAEMSTEELAELAEEFRGPYYVPPGQEIFRSGDVGDFLYFVLEGTVVTRRGSQELRRYYRGGFVGEASLLGKRPTLRIFTAVALRGGSGCAVLRMGHKSFSRDLKANGPLTGLVAPTRWRYLADADLRLAEPKSADVFAAGALWCQLVAGTKTKSFPVSRIRKMETIEGLRGSVSTRDLGNFYFLLEERRVVTLIELLIRRTSATEALLCLQAVEDPGSAVGQKAPVGHHLVVEGEGEQEAGEVERNKFFWEDMEQAFKSTWKLSETAAVASDALAISTRARANAVQQAERLQNVATERWGRLIGETL</sequence>
<feature type="non-terminal residue" evidence="4">
    <location>
        <position position="835"/>
    </location>
</feature>
<dbReference type="InterPro" id="IPR018490">
    <property type="entry name" value="cNMP-bd_dom_sf"/>
</dbReference>
<name>A0A813EP57_POLGL</name>
<dbReference type="GO" id="GO:0005524">
    <property type="term" value="F:ATP binding"/>
    <property type="evidence" value="ECO:0007669"/>
    <property type="project" value="InterPro"/>
</dbReference>
<reference evidence="4" key="1">
    <citation type="submission" date="2021-02" db="EMBL/GenBank/DDBJ databases">
        <authorList>
            <person name="Dougan E. K."/>
            <person name="Rhodes N."/>
            <person name="Thang M."/>
            <person name="Chan C."/>
        </authorList>
    </citation>
    <scope>NUCLEOTIDE SEQUENCE</scope>
</reference>
<dbReference type="InterPro" id="IPR014710">
    <property type="entry name" value="RmlC-like_jellyroll"/>
</dbReference>
<dbReference type="InterPro" id="IPR050503">
    <property type="entry name" value="cAMP-dep_PK_reg_su-like"/>
</dbReference>